<evidence type="ECO:0000313" key="1">
    <source>
        <dbReference type="EMBL" id="KRX40541.1"/>
    </source>
</evidence>
<organism evidence="1 2">
    <name type="scientific">Trichinella murrelli</name>
    <dbReference type="NCBI Taxonomy" id="144512"/>
    <lineage>
        <taxon>Eukaryota</taxon>
        <taxon>Metazoa</taxon>
        <taxon>Ecdysozoa</taxon>
        <taxon>Nematoda</taxon>
        <taxon>Enoplea</taxon>
        <taxon>Dorylaimia</taxon>
        <taxon>Trichinellida</taxon>
        <taxon>Trichinellidae</taxon>
        <taxon>Trichinella</taxon>
    </lineage>
</organism>
<feature type="non-terminal residue" evidence="1">
    <location>
        <position position="1"/>
    </location>
</feature>
<evidence type="ECO:0000313" key="2">
    <source>
        <dbReference type="Proteomes" id="UP000055048"/>
    </source>
</evidence>
<gene>
    <name evidence="1" type="ORF">T05_5174</name>
</gene>
<dbReference type="AlphaFoldDB" id="A0A0V0TND1"/>
<sequence length="68" mass="7524">LDTEIGNCRPVACRALRNVVAVNGRSILHQVVLKEDIFCNGNRFPLHLFSSAQSTISKVIQTCSCYLC</sequence>
<reference evidence="1 2" key="1">
    <citation type="submission" date="2015-01" db="EMBL/GenBank/DDBJ databases">
        <title>Evolution of Trichinella species and genotypes.</title>
        <authorList>
            <person name="Korhonen P.K."/>
            <person name="Edoardo P."/>
            <person name="Giuseppe L.R."/>
            <person name="Gasser R.B."/>
        </authorList>
    </citation>
    <scope>NUCLEOTIDE SEQUENCE [LARGE SCALE GENOMIC DNA]</scope>
    <source>
        <strain evidence="1">ISS417</strain>
    </source>
</reference>
<keyword evidence="2" id="KW-1185">Reference proteome</keyword>
<dbReference type="EMBL" id="JYDJ01000197">
    <property type="protein sequence ID" value="KRX40541.1"/>
    <property type="molecule type" value="Genomic_DNA"/>
</dbReference>
<protein>
    <submittedName>
        <fullName evidence="1">Uncharacterized protein</fullName>
    </submittedName>
</protein>
<dbReference type="Proteomes" id="UP000055048">
    <property type="component" value="Unassembled WGS sequence"/>
</dbReference>
<name>A0A0V0TND1_9BILA</name>
<comment type="caution">
    <text evidence="1">The sequence shown here is derived from an EMBL/GenBank/DDBJ whole genome shotgun (WGS) entry which is preliminary data.</text>
</comment>
<proteinExistence type="predicted"/>
<accession>A0A0V0TND1</accession>